<dbReference type="AlphaFoldDB" id="A0A699HWD9"/>
<name>A0A699HWD9_TANCI</name>
<reference evidence="2" key="1">
    <citation type="journal article" date="2019" name="Sci. Rep.">
        <title>Draft genome of Tanacetum cinerariifolium, the natural source of mosquito coil.</title>
        <authorList>
            <person name="Yamashiro T."/>
            <person name="Shiraishi A."/>
            <person name="Satake H."/>
            <person name="Nakayama K."/>
        </authorList>
    </citation>
    <scope>NUCLEOTIDE SEQUENCE</scope>
</reference>
<comment type="caution">
    <text evidence="2">The sequence shown here is derived from an EMBL/GenBank/DDBJ whole genome shotgun (WGS) entry which is preliminary data.</text>
</comment>
<proteinExistence type="predicted"/>
<feature type="non-terminal residue" evidence="2">
    <location>
        <position position="1"/>
    </location>
</feature>
<organism evidence="2">
    <name type="scientific">Tanacetum cinerariifolium</name>
    <name type="common">Dalmatian daisy</name>
    <name type="synonym">Chrysanthemum cinerariifolium</name>
    <dbReference type="NCBI Taxonomy" id="118510"/>
    <lineage>
        <taxon>Eukaryota</taxon>
        <taxon>Viridiplantae</taxon>
        <taxon>Streptophyta</taxon>
        <taxon>Embryophyta</taxon>
        <taxon>Tracheophyta</taxon>
        <taxon>Spermatophyta</taxon>
        <taxon>Magnoliopsida</taxon>
        <taxon>eudicotyledons</taxon>
        <taxon>Gunneridae</taxon>
        <taxon>Pentapetalae</taxon>
        <taxon>asterids</taxon>
        <taxon>campanulids</taxon>
        <taxon>Asterales</taxon>
        <taxon>Asteraceae</taxon>
        <taxon>Asteroideae</taxon>
        <taxon>Anthemideae</taxon>
        <taxon>Anthemidinae</taxon>
        <taxon>Tanacetum</taxon>
    </lineage>
</organism>
<gene>
    <name evidence="2" type="ORF">Tci_459157</name>
</gene>
<feature type="region of interest" description="Disordered" evidence="1">
    <location>
        <begin position="266"/>
        <end position="356"/>
    </location>
</feature>
<sequence length="498" mass="55971">IINQEEILQAAHEEACVPKEDRVKISTTNIKIDPTMTQKEETYQVILDIIKNTTFYKAFLASADKYVDCAELIWEDFSYQIDNRQLKKSRCEIMPYPRFTKVIINHFLFTHKSIPKALSSGLYTIKDDGVLSQMKFVRIGEDVQEYGRAIPNAIGKGSQGKKSAVSPKPVSVEVSDESNVKPAKRQLGEEECQRRKFQYQLMTTSFENQMSLWKSDLKPTRRRPSGITFRDTLSVSKKILPDLSQKLKGIRTLTVEEQLAADMMQALKASKKSSRSQPHAGGSSKGTSTKPKVLDESMIILTTLHEGTENKSNYSEEDQVNGEEIPWVSTDEDEVKKEDDDDDKSINLKKTDNEETDDEYVYGDKYVQDDVDKEMKDVEVDNTGKCDEEITDMTKADAEDRRIGNLKDTVDAEIKSFLDIQIQQEIPHIQSPSILTIPISVIPEPTVTATPAIILQPHPSVTIIILVQQQQSTPILTPPITIVAPAVTAIPDPLPAII</sequence>
<feature type="compositionally biased region" description="Basic and acidic residues" evidence="1">
    <location>
        <begin position="334"/>
        <end position="353"/>
    </location>
</feature>
<protein>
    <submittedName>
        <fullName evidence="2">Uncharacterized protein</fullName>
    </submittedName>
</protein>
<dbReference type="EMBL" id="BKCJ010217790">
    <property type="protein sequence ID" value="GEY87183.1"/>
    <property type="molecule type" value="Genomic_DNA"/>
</dbReference>
<accession>A0A699HWD9</accession>
<evidence type="ECO:0000313" key="2">
    <source>
        <dbReference type="EMBL" id="GEY87183.1"/>
    </source>
</evidence>
<evidence type="ECO:0000256" key="1">
    <source>
        <dbReference type="SAM" id="MobiDB-lite"/>
    </source>
</evidence>